<gene>
    <name evidence="2" type="ORF">I79_007883</name>
</gene>
<name>G3HBT4_CRIGR</name>
<feature type="chain" id="PRO_5003444339" description="Secreted protein" evidence="1">
    <location>
        <begin position="20"/>
        <end position="95"/>
    </location>
</feature>
<keyword evidence="1" id="KW-0732">Signal</keyword>
<organism evidence="2 3">
    <name type="scientific">Cricetulus griseus</name>
    <name type="common">Chinese hamster</name>
    <name type="synonym">Cricetulus barabensis griseus</name>
    <dbReference type="NCBI Taxonomy" id="10029"/>
    <lineage>
        <taxon>Eukaryota</taxon>
        <taxon>Metazoa</taxon>
        <taxon>Chordata</taxon>
        <taxon>Craniata</taxon>
        <taxon>Vertebrata</taxon>
        <taxon>Euteleostomi</taxon>
        <taxon>Mammalia</taxon>
        <taxon>Eutheria</taxon>
        <taxon>Euarchontoglires</taxon>
        <taxon>Glires</taxon>
        <taxon>Rodentia</taxon>
        <taxon>Myomorpha</taxon>
        <taxon>Muroidea</taxon>
        <taxon>Cricetidae</taxon>
        <taxon>Cricetinae</taxon>
        <taxon>Cricetulus</taxon>
    </lineage>
</organism>
<feature type="signal peptide" evidence="1">
    <location>
        <begin position="1"/>
        <end position="19"/>
    </location>
</feature>
<evidence type="ECO:0000313" key="2">
    <source>
        <dbReference type="EMBL" id="EGW04371.1"/>
    </source>
</evidence>
<accession>G3HBT4</accession>
<dbReference type="AlphaFoldDB" id="G3HBT4"/>
<dbReference type="Proteomes" id="UP000001075">
    <property type="component" value="Unassembled WGS sequence"/>
</dbReference>
<evidence type="ECO:0000256" key="1">
    <source>
        <dbReference type="SAM" id="SignalP"/>
    </source>
</evidence>
<reference evidence="3" key="1">
    <citation type="journal article" date="2011" name="Nat. Biotechnol.">
        <title>The genomic sequence of the Chinese hamster ovary (CHO)-K1 cell line.</title>
        <authorList>
            <person name="Xu X."/>
            <person name="Nagarajan H."/>
            <person name="Lewis N.E."/>
            <person name="Pan S."/>
            <person name="Cai Z."/>
            <person name="Liu X."/>
            <person name="Chen W."/>
            <person name="Xie M."/>
            <person name="Wang W."/>
            <person name="Hammond S."/>
            <person name="Andersen M.R."/>
            <person name="Neff N."/>
            <person name="Passarelli B."/>
            <person name="Koh W."/>
            <person name="Fan H.C."/>
            <person name="Wang J."/>
            <person name="Gui Y."/>
            <person name="Lee K.H."/>
            <person name="Betenbaugh M.J."/>
            <person name="Quake S.R."/>
            <person name="Famili I."/>
            <person name="Palsson B.O."/>
            <person name="Wang J."/>
        </authorList>
    </citation>
    <scope>NUCLEOTIDE SEQUENCE [LARGE SCALE GENOMIC DNA]</scope>
    <source>
        <strain evidence="3">CHO K1 cell line</strain>
    </source>
</reference>
<evidence type="ECO:0000313" key="3">
    <source>
        <dbReference type="Proteomes" id="UP000001075"/>
    </source>
</evidence>
<dbReference type="EMBL" id="JH000273">
    <property type="protein sequence ID" value="EGW04371.1"/>
    <property type="molecule type" value="Genomic_DNA"/>
</dbReference>
<sequence length="95" mass="10241">MYVRLVLCAFCSSLEGLSADLHSVQSGKPISGDGKSSVNDVFTQLKRQFSVWESGRCPGFSTYLSFYRSASAVNCTCCSVAAGHSICFTAWPLLT</sequence>
<protein>
    <recommendedName>
        <fullName evidence="4">Secreted protein</fullName>
    </recommendedName>
</protein>
<proteinExistence type="predicted"/>
<evidence type="ECO:0008006" key="4">
    <source>
        <dbReference type="Google" id="ProtNLM"/>
    </source>
</evidence>
<dbReference type="InParanoid" id="G3HBT4"/>